<dbReference type="Pfam" id="PF07883">
    <property type="entry name" value="Cupin_2"/>
    <property type="match status" value="1"/>
</dbReference>
<feature type="region of interest" description="Disordered" evidence="2">
    <location>
        <begin position="1"/>
        <end position="32"/>
    </location>
</feature>
<dbReference type="PROSITE" id="PS50943">
    <property type="entry name" value="HTH_CROC1"/>
    <property type="match status" value="1"/>
</dbReference>
<dbReference type="InterPro" id="IPR011051">
    <property type="entry name" value="RmlC_Cupin_sf"/>
</dbReference>
<dbReference type="InterPro" id="IPR010982">
    <property type="entry name" value="Lambda_DNA-bd_dom_sf"/>
</dbReference>
<proteinExistence type="predicted"/>
<dbReference type="InterPro" id="IPR013096">
    <property type="entry name" value="Cupin_2"/>
</dbReference>
<dbReference type="SMART" id="SM00530">
    <property type="entry name" value="HTH_XRE"/>
    <property type="match status" value="1"/>
</dbReference>
<dbReference type="CDD" id="cd00093">
    <property type="entry name" value="HTH_XRE"/>
    <property type="match status" value="1"/>
</dbReference>
<evidence type="ECO:0000256" key="1">
    <source>
        <dbReference type="ARBA" id="ARBA00023125"/>
    </source>
</evidence>
<dbReference type="SUPFAM" id="SSF47413">
    <property type="entry name" value="lambda repressor-like DNA-binding domains"/>
    <property type="match status" value="1"/>
</dbReference>
<dbReference type="InterPro" id="IPR050807">
    <property type="entry name" value="TransReg_Diox_bact_type"/>
</dbReference>
<dbReference type="InterPro" id="IPR001387">
    <property type="entry name" value="Cro/C1-type_HTH"/>
</dbReference>
<reference evidence="4 5" key="1">
    <citation type="journal article" date="2019" name="Int. J. Syst. Evol. Microbiol.">
        <title>The Global Catalogue of Microorganisms (GCM) 10K type strain sequencing project: providing services to taxonomists for standard genome sequencing and annotation.</title>
        <authorList>
            <consortium name="The Broad Institute Genomics Platform"/>
            <consortium name="The Broad Institute Genome Sequencing Center for Infectious Disease"/>
            <person name="Wu L."/>
            <person name="Ma J."/>
        </authorList>
    </citation>
    <scope>NUCLEOTIDE SEQUENCE [LARGE SCALE GENOMIC DNA]</scope>
    <source>
        <strain evidence="4 5">JCM 10649</strain>
    </source>
</reference>
<dbReference type="Proteomes" id="UP001499895">
    <property type="component" value="Unassembled WGS sequence"/>
</dbReference>
<dbReference type="Gene3D" id="1.10.260.40">
    <property type="entry name" value="lambda repressor-like DNA-binding domains"/>
    <property type="match status" value="1"/>
</dbReference>
<dbReference type="PANTHER" id="PTHR46797">
    <property type="entry name" value="HTH-TYPE TRANSCRIPTIONAL REGULATOR"/>
    <property type="match status" value="1"/>
</dbReference>
<sequence length="225" mass="23800">MPLRHGPGYTGTMSQPPEPPADSPGGDDLPAVAPRLRDLRKRSGLTLEAAAGRVGLSPAHLSRLETGRRTPSLPMLLTLARTYATTVSDLLGEVLPEQDPIVRGGRMEPQEAGGWTYWRAGGSGHAMQALRLHVPPQSAGQAELVRVHPGEEWLYVLTGRLRLTLGGTAHLLDPGDAAHFDSLTPHRIAAASGGGVDLLFMHTLLQSGATELCLGGAAQTRRGMP</sequence>
<evidence type="ECO:0000259" key="3">
    <source>
        <dbReference type="PROSITE" id="PS50943"/>
    </source>
</evidence>
<protein>
    <submittedName>
        <fullName evidence="4">XRE family transcriptional regulator</fullName>
    </submittedName>
</protein>
<feature type="domain" description="HTH cro/C1-type" evidence="3">
    <location>
        <begin position="36"/>
        <end position="90"/>
    </location>
</feature>
<organism evidence="4 5">
    <name type="scientific">Streptomyces stramineus</name>
    <dbReference type="NCBI Taxonomy" id="173861"/>
    <lineage>
        <taxon>Bacteria</taxon>
        <taxon>Bacillati</taxon>
        <taxon>Actinomycetota</taxon>
        <taxon>Actinomycetes</taxon>
        <taxon>Kitasatosporales</taxon>
        <taxon>Streptomycetaceae</taxon>
        <taxon>Streptomyces</taxon>
    </lineage>
</organism>
<dbReference type="Gene3D" id="2.60.120.10">
    <property type="entry name" value="Jelly Rolls"/>
    <property type="match status" value="1"/>
</dbReference>
<dbReference type="PANTHER" id="PTHR46797:SF1">
    <property type="entry name" value="METHYLPHOSPHONATE SYNTHASE"/>
    <property type="match status" value="1"/>
</dbReference>
<dbReference type="SUPFAM" id="SSF51182">
    <property type="entry name" value="RmlC-like cupins"/>
    <property type="match status" value="1"/>
</dbReference>
<dbReference type="InterPro" id="IPR014710">
    <property type="entry name" value="RmlC-like_jellyroll"/>
</dbReference>
<evidence type="ECO:0000313" key="5">
    <source>
        <dbReference type="Proteomes" id="UP001499895"/>
    </source>
</evidence>
<evidence type="ECO:0000313" key="4">
    <source>
        <dbReference type="EMBL" id="GAA0447311.1"/>
    </source>
</evidence>
<dbReference type="Pfam" id="PF13560">
    <property type="entry name" value="HTH_31"/>
    <property type="match status" value="1"/>
</dbReference>
<dbReference type="CDD" id="cd02209">
    <property type="entry name" value="cupin_XRE_C"/>
    <property type="match status" value="1"/>
</dbReference>
<keyword evidence="1" id="KW-0238">DNA-binding</keyword>
<dbReference type="EMBL" id="BAAAHB010000004">
    <property type="protein sequence ID" value="GAA0447311.1"/>
    <property type="molecule type" value="Genomic_DNA"/>
</dbReference>
<gene>
    <name evidence="4" type="ORF">GCM10009544_07650</name>
</gene>
<name>A0ABN0ZH64_9ACTN</name>
<comment type="caution">
    <text evidence="4">The sequence shown here is derived from an EMBL/GenBank/DDBJ whole genome shotgun (WGS) entry which is preliminary data.</text>
</comment>
<evidence type="ECO:0000256" key="2">
    <source>
        <dbReference type="SAM" id="MobiDB-lite"/>
    </source>
</evidence>
<accession>A0ABN0ZH64</accession>
<keyword evidence="5" id="KW-1185">Reference proteome</keyword>